<dbReference type="PANTHER" id="PTHR39166">
    <property type="entry name" value="BLL1166 PROTEIN"/>
    <property type="match status" value="1"/>
</dbReference>
<comment type="caution">
    <text evidence="1">The sequence shown here is derived from an EMBL/GenBank/DDBJ whole genome shotgun (WGS) entry which is preliminary data.</text>
</comment>
<name>A0A919YF18_9BACL</name>
<evidence type="ECO:0000313" key="2">
    <source>
        <dbReference type="Proteomes" id="UP000682811"/>
    </source>
</evidence>
<keyword evidence="2" id="KW-1185">Reference proteome</keyword>
<organism evidence="1 2">
    <name type="scientific">Paenibacillus azoreducens</name>
    <dbReference type="NCBI Taxonomy" id="116718"/>
    <lineage>
        <taxon>Bacteria</taxon>
        <taxon>Bacillati</taxon>
        <taxon>Bacillota</taxon>
        <taxon>Bacilli</taxon>
        <taxon>Bacillales</taxon>
        <taxon>Paenibacillaceae</taxon>
        <taxon>Paenibacillus</taxon>
    </lineage>
</organism>
<gene>
    <name evidence="1" type="ORF">J34TS1_42060</name>
</gene>
<evidence type="ECO:0008006" key="3">
    <source>
        <dbReference type="Google" id="ProtNLM"/>
    </source>
</evidence>
<dbReference type="AlphaFoldDB" id="A0A919YF18"/>
<dbReference type="InterPro" id="IPR009267">
    <property type="entry name" value="NTP_transf_6"/>
</dbReference>
<accession>A0A919YF18</accession>
<dbReference type="Pfam" id="PF06042">
    <property type="entry name" value="NTP_transf_6"/>
    <property type="match status" value="1"/>
</dbReference>
<proteinExistence type="predicted"/>
<sequence length="193" mass="22641">MTVGTINYEEKLIEIIELSPLLVEVFELSQRLNLSQYYIGAGCIVQTVWNCLIGNPLDYGIDDIDIVYFDTDLTYQKEDGIIKLSKEVFCKFPIKVDIKNQARVHLWYKDKFGIDLEPYLSIEEAINSWPTTATSLGVRRDENEGWKIHSPFGLEDLFQLKVKANKKLITQEIYKTKYEKWKRKWPEITVIPW</sequence>
<dbReference type="PANTHER" id="PTHR39166:SF1">
    <property type="entry name" value="BLL1166 PROTEIN"/>
    <property type="match status" value="1"/>
</dbReference>
<reference evidence="1 2" key="1">
    <citation type="submission" date="2021-03" db="EMBL/GenBank/DDBJ databases">
        <title>Antimicrobial resistance genes in bacteria isolated from Japanese honey, and their potential for conferring macrolide and lincosamide resistance in the American foulbrood pathogen Paenibacillus larvae.</title>
        <authorList>
            <person name="Okamoto M."/>
            <person name="Kumagai M."/>
            <person name="Kanamori H."/>
            <person name="Takamatsu D."/>
        </authorList>
    </citation>
    <scope>NUCLEOTIDE SEQUENCE [LARGE SCALE GENOMIC DNA]</scope>
    <source>
        <strain evidence="1 2">J34TS1</strain>
    </source>
</reference>
<evidence type="ECO:0000313" key="1">
    <source>
        <dbReference type="EMBL" id="GIO49441.1"/>
    </source>
</evidence>
<dbReference type="RefSeq" id="WP_212979936.1">
    <property type="nucleotide sequence ID" value="NZ_AP025343.1"/>
</dbReference>
<protein>
    <recommendedName>
        <fullName evidence="3">Nucleotidyltransferase family protein</fullName>
    </recommendedName>
</protein>
<dbReference type="EMBL" id="BORT01000022">
    <property type="protein sequence ID" value="GIO49441.1"/>
    <property type="molecule type" value="Genomic_DNA"/>
</dbReference>
<dbReference type="Proteomes" id="UP000682811">
    <property type="component" value="Unassembled WGS sequence"/>
</dbReference>